<evidence type="ECO:0000313" key="1">
    <source>
        <dbReference type="EMBL" id="GME47419.1"/>
    </source>
</evidence>
<sequence length="354" mass="37797">MSSQPTSNTAIWINSEASLEVKQYDSLPEPEGESTLVEVAYSGINPADVKHGRLLGIRNTVAGYDFSGTVVKAGPGSKHRVGDKIAGCTPSGIGRPAEYGTHQDYAIAPDGMTFAIPENLPVDHAGCLAVSVRTAADTIFNLLEYPLPDESSSDTRDPALLVWGGASSLGFMAIQFAKAVGVHPIFTTASPANHAALKDLGATECFDYKDSNVVSKIKKAASEYGVSLERIFDAVGSPKQRTADTAMQCGTETSIGVCSTNHPTLKMPVASLELPFTIQLPGMDKTVTIPARPEQAARVFKAINWAVRNYGTHFRIPTVEVFGGSIQECVAYLEAKAAQGSNFRKVCFQHPFKN</sequence>
<comment type="caution">
    <text evidence="1">The sequence shown here is derived from an EMBL/GenBank/DDBJ whole genome shotgun (WGS) entry which is preliminary data.</text>
</comment>
<keyword evidence="2" id="KW-1185">Reference proteome</keyword>
<name>A0ACB5SLJ4_9PEZI</name>
<dbReference type="Proteomes" id="UP001165186">
    <property type="component" value="Unassembled WGS sequence"/>
</dbReference>
<gene>
    <name evidence="1" type="primary">g5183</name>
    <name evidence="1" type="ORF">NpPPO83_00005183</name>
</gene>
<dbReference type="EMBL" id="BSXG01000132">
    <property type="protein sequence ID" value="GME47419.1"/>
    <property type="molecule type" value="Genomic_DNA"/>
</dbReference>
<accession>A0ACB5SLJ4</accession>
<protein>
    <submittedName>
        <fullName evidence="1">Alcohol dehydrogenase</fullName>
    </submittedName>
</protein>
<reference evidence="1" key="1">
    <citation type="submission" date="2024-09" db="EMBL/GenBank/DDBJ databases">
        <title>Draft Genome Sequences of Neofusicoccum parvum.</title>
        <authorList>
            <person name="Ashida A."/>
            <person name="Camagna M."/>
            <person name="Tanaka A."/>
            <person name="Takemoto D."/>
        </authorList>
    </citation>
    <scope>NUCLEOTIDE SEQUENCE</scope>
    <source>
        <strain evidence="1">PPO83</strain>
    </source>
</reference>
<proteinExistence type="predicted"/>
<organism evidence="1 2">
    <name type="scientific">Neofusicoccum parvum</name>
    <dbReference type="NCBI Taxonomy" id="310453"/>
    <lineage>
        <taxon>Eukaryota</taxon>
        <taxon>Fungi</taxon>
        <taxon>Dikarya</taxon>
        <taxon>Ascomycota</taxon>
        <taxon>Pezizomycotina</taxon>
        <taxon>Dothideomycetes</taxon>
        <taxon>Dothideomycetes incertae sedis</taxon>
        <taxon>Botryosphaeriales</taxon>
        <taxon>Botryosphaeriaceae</taxon>
        <taxon>Neofusicoccum</taxon>
    </lineage>
</organism>
<evidence type="ECO:0000313" key="2">
    <source>
        <dbReference type="Proteomes" id="UP001165186"/>
    </source>
</evidence>